<accession>A0A225UZW8</accession>
<evidence type="ECO:0000256" key="1">
    <source>
        <dbReference type="SAM" id="SignalP"/>
    </source>
</evidence>
<feature type="non-terminal residue" evidence="2">
    <location>
        <position position="337"/>
    </location>
</feature>
<dbReference type="AlphaFoldDB" id="A0A225UZW8"/>
<keyword evidence="1" id="KW-0732">Signal</keyword>
<dbReference type="EMBL" id="NBNE01009479">
    <property type="protein sequence ID" value="OWY98368.1"/>
    <property type="molecule type" value="Genomic_DNA"/>
</dbReference>
<name>A0A225UZW8_9STRA</name>
<proteinExistence type="predicted"/>
<evidence type="ECO:0000313" key="2">
    <source>
        <dbReference type="EMBL" id="OWY98368.1"/>
    </source>
</evidence>
<reference evidence="3" key="1">
    <citation type="submission" date="2017-03" db="EMBL/GenBank/DDBJ databases">
        <title>Phytopthora megakarya and P. palmivora, two closely related causual agents of cacao black pod achieved similar genome size and gene model numbers by different mechanisms.</title>
        <authorList>
            <person name="Ali S."/>
            <person name="Shao J."/>
            <person name="Larry D.J."/>
            <person name="Kronmiller B."/>
            <person name="Shen D."/>
            <person name="Strem M.D."/>
            <person name="Melnick R.L."/>
            <person name="Guiltinan M.J."/>
            <person name="Tyler B.M."/>
            <person name="Meinhardt L.W."/>
            <person name="Bailey B.A."/>
        </authorList>
    </citation>
    <scope>NUCLEOTIDE SEQUENCE [LARGE SCALE GENOMIC DNA]</scope>
    <source>
        <strain evidence="3">zdho120</strain>
    </source>
</reference>
<evidence type="ECO:0000313" key="3">
    <source>
        <dbReference type="Proteomes" id="UP000198211"/>
    </source>
</evidence>
<feature type="signal peptide" evidence="1">
    <location>
        <begin position="1"/>
        <end position="18"/>
    </location>
</feature>
<dbReference type="OrthoDB" id="89661at2759"/>
<feature type="chain" id="PRO_5012917496" evidence="1">
    <location>
        <begin position="19"/>
        <end position="337"/>
    </location>
</feature>
<organism evidence="2 3">
    <name type="scientific">Phytophthora megakarya</name>
    <dbReference type="NCBI Taxonomy" id="4795"/>
    <lineage>
        <taxon>Eukaryota</taxon>
        <taxon>Sar</taxon>
        <taxon>Stramenopiles</taxon>
        <taxon>Oomycota</taxon>
        <taxon>Peronosporomycetes</taxon>
        <taxon>Peronosporales</taxon>
        <taxon>Peronosporaceae</taxon>
        <taxon>Phytophthora</taxon>
    </lineage>
</organism>
<gene>
    <name evidence="2" type="ORF">PHMEG_00030883</name>
</gene>
<comment type="caution">
    <text evidence="2">The sequence shown here is derived from an EMBL/GenBank/DDBJ whole genome shotgun (WGS) entry which is preliminary data.</text>
</comment>
<dbReference type="Proteomes" id="UP000198211">
    <property type="component" value="Unassembled WGS sequence"/>
</dbReference>
<sequence>MGFYYAFVVIVIILLVNGDMFSTCVLAQVTTHSGANIVDKRSSRVNKRSDGGSDTEERAGNIFSKVSNFFKNNNAIRWADAFKSDDFVKEKFKLTGLSGATLTRHKNYKHFVKFVEIKTSNQLNAWLKADKSTFAVWRELGLGSITTWDDLMNAAHTDAFKMYQRYADSFDNNALLDAAIKSKPIPVWSSDTSWTERIARMVSWKASSKGEIHIMLMLGFDKFSLDALEANQNAKTYLIYWLLKHDDSLNAAQPDAKDILKRLMELENLPLADLTKLRNTPSLNEARLETKFLLKKLFGLHRLSSAEIAKNDNIQTYEYLYGVLVMKPKQQKIDEQV</sequence>
<protein>
    <submittedName>
        <fullName evidence="2">Avirulence (Avh) protein</fullName>
    </submittedName>
</protein>
<keyword evidence="3" id="KW-1185">Reference proteome</keyword>